<keyword evidence="1" id="KW-0812">Transmembrane</keyword>
<feature type="transmembrane region" description="Helical" evidence="1">
    <location>
        <begin position="134"/>
        <end position="151"/>
    </location>
</feature>
<sequence>MNSIRDIWSNRFVHYMSELQRYMQFVFTGHLAIVLLFTIGAGGYAYSEWLKEVPETFPAAILSALLIGFALSMGSPVTLLKPADRVFFLPMEKKLMLYLNKSLRFTFITQLPIPLILFIIVVPLLAATGVAGKPQFYLTAVVILLVKWLYVETEYHYRHASAGEGVWKDRFIRFVLAALLLYVTIAGFPIFIPLVGLLMAFYYVLWKKRSAVKPFPYDHFITLEQNRMMRFYRFANYFTDVPHLKGSISRRAWLGFLMRPATFERTSSQRYLLRRTLIRTDDTFWLWVRLTALSVAGVVLIPFPIVMYIFSGALAFATSIQLVHALRAGDEFRMDQLFPAATDERTPAIRKTVSVVQLIQAVVVFLAAVFASGLSTTAIIVTVIVVLISELTIRSSTKQNTEQ</sequence>
<dbReference type="PIRSF" id="PIRSF037259">
    <property type="entry name" value="EcsB_ABC"/>
    <property type="match status" value="1"/>
</dbReference>
<keyword evidence="1" id="KW-0472">Membrane</keyword>
<protein>
    <submittedName>
        <fullName evidence="2">ABC transporter permease</fullName>
    </submittedName>
</protein>
<dbReference type="RefSeq" id="WP_317946265.1">
    <property type="nucleotide sequence ID" value="NZ_JAUBDI010000024.1"/>
</dbReference>
<keyword evidence="1" id="KW-1133">Transmembrane helix</keyword>
<comment type="caution">
    <text evidence="2">The sequence shown here is derived from an EMBL/GenBank/DDBJ whole genome shotgun (WGS) entry which is preliminary data.</text>
</comment>
<evidence type="ECO:0000313" key="2">
    <source>
        <dbReference type="EMBL" id="MDW0114887.1"/>
    </source>
</evidence>
<feature type="transmembrane region" description="Helical" evidence="1">
    <location>
        <begin position="284"/>
        <end position="310"/>
    </location>
</feature>
<organism evidence="2 3">
    <name type="scientific">Sporosarcina saromensis</name>
    <dbReference type="NCBI Taxonomy" id="359365"/>
    <lineage>
        <taxon>Bacteria</taxon>
        <taxon>Bacillati</taxon>
        <taxon>Bacillota</taxon>
        <taxon>Bacilli</taxon>
        <taxon>Bacillales</taxon>
        <taxon>Caryophanaceae</taxon>
        <taxon>Sporosarcina</taxon>
    </lineage>
</organism>
<name>A0ABU4GES1_9BACL</name>
<dbReference type="InterPro" id="IPR010288">
    <property type="entry name" value="EcsB_ABC"/>
</dbReference>
<feature type="transmembrane region" description="Helical" evidence="1">
    <location>
        <begin position="171"/>
        <end position="204"/>
    </location>
</feature>
<accession>A0ABU4GES1</accession>
<proteinExistence type="predicted"/>
<feature type="transmembrane region" description="Helical" evidence="1">
    <location>
        <begin position="103"/>
        <end position="127"/>
    </location>
</feature>
<evidence type="ECO:0000256" key="1">
    <source>
        <dbReference type="SAM" id="Phobius"/>
    </source>
</evidence>
<feature type="transmembrane region" description="Helical" evidence="1">
    <location>
        <begin position="358"/>
        <end position="388"/>
    </location>
</feature>
<reference evidence="2 3" key="1">
    <citation type="submission" date="2023-06" db="EMBL/GenBank/DDBJ databases">
        <title>Sporosarcina sp. nov., isolated from Korean traditional fermented seafood 'Jeotgal'.</title>
        <authorList>
            <person name="Yang A.I."/>
            <person name="Shin N.-R."/>
        </authorList>
    </citation>
    <scope>NUCLEOTIDE SEQUENCE [LARGE SCALE GENOMIC DNA]</scope>
    <source>
        <strain evidence="2 3">KCTC13119</strain>
    </source>
</reference>
<feature type="transmembrane region" description="Helical" evidence="1">
    <location>
        <begin position="59"/>
        <end position="83"/>
    </location>
</feature>
<dbReference type="EMBL" id="JAUBDI010000024">
    <property type="protein sequence ID" value="MDW0114887.1"/>
    <property type="molecule type" value="Genomic_DNA"/>
</dbReference>
<keyword evidence="3" id="KW-1185">Reference proteome</keyword>
<dbReference type="Proteomes" id="UP001282284">
    <property type="component" value="Unassembled WGS sequence"/>
</dbReference>
<gene>
    <name evidence="2" type="ORF">QT711_16950</name>
</gene>
<feature type="transmembrane region" description="Helical" evidence="1">
    <location>
        <begin position="22"/>
        <end position="47"/>
    </location>
</feature>
<evidence type="ECO:0000313" key="3">
    <source>
        <dbReference type="Proteomes" id="UP001282284"/>
    </source>
</evidence>
<dbReference type="Pfam" id="PF05975">
    <property type="entry name" value="EcsB"/>
    <property type="match status" value="1"/>
</dbReference>